<accession>A0A1Q9BRG6</accession>
<evidence type="ECO:0000313" key="1">
    <source>
        <dbReference type="EMBL" id="OLP73281.1"/>
    </source>
</evidence>
<dbReference type="OrthoDB" id="416397at2759"/>
<gene>
    <name evidence="1" type="ORF">AK812_SmicGene47539</name>
</gene>
<comment type="caution">
    <text evidence="1">The sequence shown here is derived from an EMBL/GenBank/DDBJ whole genome shotgun (WGS) entry which is preliminary data.</text>
</comment>
<evidence type="ECO:0000313" key="2">
    <source>
        <dbReference type="Proteomes" id="UP000186817"/>
    </source>
</evidence>
<dbReference type="AlphaFoldDB" id="A0A1Q9BRG6"/>
<protein>
    <submittedName>
        <fullName evidence="1">Uncharacterized protein</fullName>
    </submittedName>
</protein>
<dbReference type="EMBL" id="LSRX01005885">
    <property type="protein sequence ID" value="OLP73281.1"/>
    <property type="molecule type" value="Genomic_DNA"/>
</dbReference>
<organism evidence="1 2">
    <name type="scientific">Symbiodinium microadriaticum</name>
    <name type="common">Dinoflagellate</name>
    <name type="synonym">Zooxanthella microadriatica</name>
    <dbReference type="NCBI Taxonomy" id="2951"/>
    <lineage>
        <taxon>Eukaryota</taxon>
        <taxon>Sar</taxon>
        <taxon>Alveolata</taxon>
        <taxon>Dinophyceae</taxon>
        <taxon>Suessiales</taxon>
        <taxon>Symbiodiniaceae</taxon>
        <taxon>Symbiodinium</taxon>
    </lineage>
</organism>
<sequence length="368" mass="40713">MVLQGTQATQGVCVAATADGGPSEQAAVPLLIADFLPAVNLSFRDRCHRTRGIMQQMWEPLNQASQGLLGMFVSDNQSLSKMLKKQRYSQYAFPKSLMFSRVMSGLRGHVAHADLASYPRNSHKYSMLFQQTQLQQAAGFAKCIRNFSYAAQRFDSVTTPLFKAYALLPAILAFLSQLTKVGDAEDQRWGRRILESLTSQSGGSALVSAAMAGDAFLVMEKFLRLDDRSDSTAILKASEAAAALHTLNVMFRRRGVLEESARDLLTQKALRYVRDTGPITWWDSGRQVVGAFTAPSTQDLEGLSEQIFLMAQSGMAAAFPAHEHLNAYAALDLEARLSWPQRRQLVHALAVHEGLPKEELWFLQQIKG</sequence>
<keyword evidence="2" id="KW-1185">Reference proteome</keyword>
<dbReference type="Proteomes" id="UP000186817">
    <property type="component" value="Unassembled WGS sequence"/>
</dbReference>
<name>A0A1Q9BRG6_SYMMI</name>
<proteinExistence type="predicted"/>
<reference evidence="1 2" key="1">
    <citation type="submission" date="2016-02" db="EMBL/GenBank/DDBJ databases">
        <title>Genome analysis of coral dinoflagellate symbionts highlights evolutionary adaptations to a symbiotic lifestyle.</title>
        <authorList>
            <person name="Aranda M."/>
            <person name="Li Y."/>
            <person name="Liew Y.J."/>
            <person name="Baumgarten S."/>
            <person name="Simakov O."/>
            <person name="Wilson M."/>
            <person name="Piel J."/>
            <person name="Ashoor H."/>
            <person name="Bougouffa S."/>
            <person name="Bajic V.B."/>
            <person name="Ryu T."/>
            <person name="Ravasi T."/>
            <person name="Bayer T."/>
            <person name="Micklem G."/>
            <person name="Kim H."/>
            <person name="Bhak J."/>
            <person name="Lajeunesse T.C."/>
            <person name="Voolstra C.R."/>
        </authorList>
    </citation>
    <scope>NUCLEOTIDE SEQUENCE [LARGE SCALE GENOMIC DNA]</scope>
    <source>
        <strain evidence="1 2">CCMP2467</strain>
    </source>
</reference>